<reference evidence="5" key="1">
    <citation type="submission" date="2017-02" db="UniProtKB">
        <authorList>
            <consortium name="WormBaseParasite"/>
        </authorList>
    </citation>
    <scope>IDENTIFICATION</scope>
</reference>
<accession>A0A0N5AYL5</accession>
<dbReference type="InterPro" id="IPR042178">
    <property type="entry name" value="Serpin_sf_1"/>
</dbReference>
<keyword evidence="4" id="KW-1185">Reference proteome</keyword>
<evidence type="ECO:0000256" key="2">
    <source>
        <dbReference type="RuleBase" id="RU000411"/>
    </source>
</evidence>
<sequence length="374" mass="43231">MYEQDTKQHQMSFPYEIVERRLGIEILRYADLGNGSQIFSPFSIAFIMTMLWIASVDETNYEIGELLAPDVPIELYASKIIATSFALFNNHKDPSIRLASRIYLNSIYQPNSTYVEEISKYHNDQLENIDFGEQNITVEAINDWVKDKTNGKIQNIIKDYNFSNERAVLVSGFYYKVSLKCGVLKTDYITASFHPNALETREVLMVSRVCESGYYEDDWIQVLKLKMRTVSTALYMFLPKRRFTLDEFENDMTALKLDILMKSCSRRFVAATFPKFDFNETLHFEKPLMKAGVIEPFVSSAKFPRLSDQNVYVTSTFHETVVEAEEVSPEETSAPVPEYAKEPGFRGDSIFFADHPFLFLIMHEKSVLVMGRYK</sequence>
<evidence type="ECO:0000313" key="5">
    <source>
        <dbReference type="WBParaSite" id="SMUV_0001006001-mRNA-1"/>
    </source>
</evidence>
<dbReference type="Gene3D" id="3.30.497.10">
    <property type="entry name" value="Antithrombin, subunit I, domain 2"/>
    <property type="match status" value="1"/>
</dbReference>
<feature type="domain" description="Serpin" evidence="3">
    <location>
        <begin position="24"/>
        <end position="373"/>
    </location>
</feature>
<dbReference type="Pfam" id="PF00079">
    <property type="entry name" value="Serpin"/>
    <property type="match status" value="1"/>
</dbReference>
<dbReference type="STRING" id="451379.A0A0N5AYL5"/>
<dbReference type="InterPro" id="IPR023796">
    <property type="entry name" value="Serpin_dom"/>
</dbReference>
<dbReference type="InterPro" id="IPR042185">
    <property type="entry name" value="Serpin_sf_2"/>
</dbReference>
<name>A0A0N5AYL5_9BILA</name>
<dbReference type="InterPro" id="IPR036186">
    <property type="entry name" value="Serpin_sf"/>
</dbReference>
<dbReference type="InterPro" id="IPR000215">
    <property type="entry name" value="Serpin_fam"/>
</dbReference>
<dbReference type="PANTHER" id="PTHR11461">
    <property type="entry name" value="SERINE PROTEASE INHIBITOR, SERPIN"/>
    <property type="match status" value="1"/>
</dbReference>
<protein>
    <submittedName>
        <fullName evidence="5">SERPIN domain-containing protein</fullName>
    </submittedName>
</protein>
<dbReference type="InterPro" id="IPR023795">
    <property type="entry name" value="Serpin_CS"/>
</dbReference>
<proteinExistence type="inferred from homology"/>
<dbReference type="Proteomes" id="UP000046393">
    <property type="component" value="Unplaced"/>
</dbReference>
<dbReference type="SUPFAM" id="SSF56574">
    <property type="entry name" value="Serpins"/>
    <property type="match status" value="1"/>
</dbReference>
<evidence type="ECO:0000259" key="3">
    <source>
        <dbReference type="SMART" id="SM00093"/>
    </source>
</evidence>
<dbReference type="GO" id="GO:0005615">
    <property type="term" value="C:extracellular space"/>
    <property type="evidence" value="ECO:0007669"/>
    <property type="project" value="InterPro"/>
</dbReference>
<dbReference type="Gene3D" id="2.30.39.10">
    <property type="entry name" value="Alpha-1-antitrypsin, domain 1"/>
    <property type="match status" value="1"/>
</dbReference>
<comment type="similarity">
    <text evidence="1 2">Belongs to the serpin family.</text>
</comment>
<dbReference type="PROSITE" id="PS00284">
    <property type="entry name" value="SERPIN"/>
    <property type="match status" value="1"/>
</dbReference>
<dbReference type="SMART" id="SM00093">
    <property type="entry name" value="SERPIN"/>
    <property type="match status" value="1"/>
</dbReference>
<evidence type="ECO:0000256" key="1">
    <source>
        <dbReference type="ARBA" id="ARBA00009500"/>
    </source>
</evidence>
<dbReference type="GO" id="GO:0004867">
    <property type="term" value="F:serine-type endopeptidase inhibitor activity"/>
    <property type="evidence" value="ECO:0007669"/>
    <property type="project" value="InterPro"/>
</dbReference>
<dbReference type="WBParaSite" id="SMUV_0001006001-mRNA-1">
    <property type="protein sequence ID" value="SMUV_0001006001-mRNA-1"/>
    <property type="gene ID" value="SMUV_0001006001"/>
</dbReference>
<organism evidence="4 5">
    <name type="scientific">Syphacia muris</name>
    <dbReference type="NCBI Taxonomy" id="451379"/>
    <lineage>
        <taxon>Eukaryota</taxon>
        <taxon>Metazoa</taxon>
        <taxon>Ecdysozoa</taxon>
        <taxon>Nematoda</taxon>
        <taxon>Chromadorea</taxon>
        <taxon>Rhabditida</taxon>
        <taxon>Spirurina</taxon>
        <taxon>Oxyuridomorpha</taxon>
        <taxon>Oxyuroidea</taxon>
        <taxon>Oxyuridae</taxon>
        <taxon>Syphacia</taxon>
    </lineage>
</organism>
<evidence type="ECO:0000313" key="4">
    <source>
        <dbReference type="Proteomes" id="UP000046393"/>
    </source>
</evidence>
<dbReference type="AlphaFoldDB" id="A0A0N5AYL5"/>
<dbReference type="PANTHER" id="PTHR11461:SF211">
    <property type="entry name" value="GH10112P-RELATED"/>
    <property type="match status" value="1"/>
</dbReference>